<feature type="transmembrane region" description="Helical" evidence="1">
    <location>
        <begin position="82"/>
        <end position="102"/>
    </location>
</feature>
<protein>
    <submittedName>
        <fullName evidence="2">Uncharacterized protein</fullName>
    </submittedName>
</protein>
<feature type="transmembrane region" description="Helical" evidence="1">
    <location>
        <begin position="44"/>
        <end position="70"/>
    </location>
</feature>
<keyword evidence="3" id="KW-1185">Reference proteome</keyword>
<gene>
    <name evidence="2" type="ORF">ADU59_13000</name>
</gene>
<dbReference type="EMBL" id="LGLV01000008">
    <property type="protein sequence ID" value="OBZ94748.1"/>
    <property type="molecule type" value="Genomic_DNA"/>
</dbReference>
<keyword evidence="1" id="KW-1133">Transmembrane helix</keyword>
<name>A0A1C7P0L6_9HYPH</name>
<proteinExistence type="predicted"/>
<sequence length="146" mass="15902">MQHKRTLWRGALISPWVVPVGMPILVLVAEFLTDGTIDAHAGEIILMFLFFGVPFTYLVTFLLVVPMALFLRAHNALSSVRLCAWCMLLGPLTMWGYAWLLSGQPSKVLELSGVIFTSAYGLISGACFCAASGIRLFARSGVAHQA</sequence>
<evidence type="ECO:0000313" key="2">
    <source>
        <dbReference type="EMBL" id="OBZ94748.1"/>
    </source>
</evidence>
<dbReference type="RefSeq" id="WP_068954562.1">
    <property type="nucleotide sequence ID" value="NZ_LGLV01000008.1"/>
</dbReference>
<organism evidence="2 3">
    <name type="scientific">Pararhizobium polonicum</name>
    <dbReference type="NCBI Taxonomy" id="1612624"/>
    <lineage>
        <taxon>Bacteria</taxon>
        <taxon>Pseudomonadati</taxon>
        <taxon>Pseudomonadota</taxon>
        <taxon>Alphaproteobacteria</taxon>
        <taxon>Hyphomicrobiales</taxon>
        <taxon>Rhizobiaceae</taxon>
        <taxon>Rhizobium/Agrobacterium group</taxon>
        <taxon>Pararhizobium</taxon>
    </lineage>
</organism>
<feature type="transmembrane region" description="Helical" evidence="1">
    <location>
        <begin position="12"/>
        <end position="32"/>
    </location>
</feature>
<dbReference type="Proteomes" id="UP000093111">
    <property type="component" value="Unassembled WGS sequence"/>
</dbReference>
<evidence type="ECO:0000313" key="3">
    <source>
        <dbReference type="Proteomes" id="UP000093111"/>
    </source>
</evidence>
<comment type="caution">
    <text evidence="2">The sequence shown here is derived from an EMBL/GenBank/DDBJ whole genome shotgun (WGS) entry which is preliminary data.</text>
</comment>
<keyword evidence="1" id="KW-0812">Transmembrane</keyword>
<keyword evidence="1" id="KW-0472">Membrane</keyword>
<accession>A0A1C7P0L6</accession>
<dbReference type="AlphaFoldDB" id="A0A1C7P0L6"/>
<dbReference type="STRING" id="1612624.ADU59_13000"/>
<reference evidence="2 3" key="1">
    <citation type="journal article" date="2016" name="Syst. Appl. Microbiol.">
        <title>Pararhizobium polonicum sp. nov. isolated from tumors on stone fruit rootstocks.</title>
        <authorList>
            <person name="Pulawska J."/>
            <person name="Kuzmanovic N."/>
            <person name="Willems A."/>
            <person name="Pothier J.F."/>
        </authorList>
    </citation>
    <scope>NUCLEOTIDE SEQUENCE [LARGE SCALE GENOMIC DNA]</scope>
    <source>
        <strain evidence="2 3">F5.1</strain>
    </source>
</reference>
<dbReference type="OrthoDB" id="9805623at2"/>
<feature type="transmembrane region" description="Helical" evidence="1">
    <location>
        <begin position="114"/>
        <end position="138"/>
    </location>
</feature>
<evidence type="ECO:0000256" key="1">
    <source>
        <dbReference type="SAM" id="Phobius"/>
    </source>
</evidence>